<dbReference type="Proteomes" id="UP000016665">
    <property type="component" value="Chromosome 1A"/>
</dbReference>
<dbReference type="Ensembl" id="ENSFALT00000038876.1">
    <property type="protein sequence ID" value="ENSFALP00000032240.1"/>
    <property type="gene ID" value="ENSFALG00000025063.1"/>
</dbReference>
<evidence type="ECO:0000256" key="3">
    <source>
        <dbReference type="SAM" id="Phobius"/>
    </source>
</evidence>
<dbReference type="InterPro" id="IPR051443">
    <property type="entry name" value="XLR/SYCP3"/>
</dbReference>
<feature type="domain" description="XLR/SYCP3/FAM9" evidence="4">
    <location>
        <begin position="85"/>
        <end position="186"/>
    </location>
</feature>
<sequence length="242" mass="28423">MAPSGRKHGGKAGKPAQEDQTIPTFDFEEERKELSGSEEDIREGDTPVMDKHGKKRPLVTTHVVPDDVGGEVQNMLERFGADINKALLAKRKRLEMYTKASLKTSNQKIEHVWKTQQEQRQKLNHEFSQQFLTLFQQWDVDVQKAEEQEEKLANMLRQQQKVFQQARIVQSQRLKTIKQLYEQFLKVNLFLGRQLILISLKTAVLVQCFVWYFFNKIANILDSKQKNCFEYTQTTQKFYFFS</sequence>
<reference evidence="5" key="3">
    <citation type="submission" date="2025-09" db="UniProtKB">
        <authorList>
            <consortium name="Ensembl"/>
        </authorList>
    </citation>
    <scope>IDENTIFICATION</scope>
</reference>
<dbReference type="AlphaFoldDB" id="A0A803WB84"/>
<protein>
    <submittedName>
        <fullName evidence="5">Synaptonemal complex protein 3</fullName>
    </submittedName>
</protein>
<evidence type="ECO:0000256" key="1">
    <source>
        <dbReference type="ARBA" id="ARBA00010283"/>
    </source>
</evidence>
<reference evidence="5" key="2">
    <citation type="submission" date="2025-08" db="UniProtKB">
        <authorList>
            <consortium name="Ensembl"/>
        </authorList>
    </citation>
    <scope>IDENTIFICATION</scope>
</reference>
<dbReference type="PANTHER" id="PTHR19368">
    <property type="entry name" value="XLR/SCP3/FAM9"/>
    <property type="match status" value="1"/>
</dbReference>
<feature type="transmembrane region" description="Helical" evidence="3">
    <location>
        <begin position="195"/>
        <end position="214"/>
    </location>
</feature>
<name>A0A803WB84_FICAL</name>
<dbReference type="GO" id="GO:0000795">
    <property type="term" value="C:synaptonemal complex"/>
    <property type="evidence" value="ECO:0007669"/>
    <property type="project" value="TreeGrafter"/>
</dbReference>
<evidence type="ECO:0000256" key="2">
    <source>
        <dbReference type="SAM" id="MobiDB-lite"/>
    </source>
</evidence>
<comment type="similarity">
    <text evidence="1">Belongs to the XLR/SYCP3 family.</text>
</comment>
<dbReference type="GO" id="GO:0051321">
    <property type="term" value="P:meiotic cell cycle"/>
    <property type="evidence" value="ECO:0007669"/>
    <property type="project" value="TreeGrafter"/>
</dbReference>
<dbReference type="Pfam" id="PF04803">
    <property type="entry name" value="Cor1"/>
    <property type="match status" value="1"/>
</dbReference>
<dbReference type="GeneTree" id="ENSGT00390000000062"/>
<keyword evidence="3" id="KW-0472">Membrane</keyword>
<reference evidence="5 6" key="1">
    <citation type="journal article" date="2012" name="Nature">
        <title>The genomic landscape of species divergence in Ficedula flycatchers.</title>
        <authorList>
            <person name="Ellegren H."/>
            <person name="Smeds L."/>
            <person name="Burri R."/>
            <person name="Olason P.I."/>
            <person name="Backstrom N."/>
            <person name="Kawakami T."/>
            <person name="Kunstner A."/>
            <person name="Makinen H."/>
            <person name="Nadachowska-Brzyska K."/>
            <person name="Qvarnstrom A."/>
            <person name="Uebbing S."/>
            <person name="Wolf J.B."/>
        </authorList>
    </citation>
    <scope>NUCLEOTIDE SEQUENCE [LARGE SCALE GENOMIC DNA]</scope>
</reference>
<accession>A0A803WB84</accession>
<evidence type="ECO:0000313" key="5">
    <source>
        <dbReference type="Ensembl" id="ENSFALP00000032240.1"/>
    </source>
</evidence>
<keyword evidence="6" id="KW-1185">Reference proteome</keyword>
<dbReference type="PANTHER" id="PTHR19368:SF15">
    <property type="entry name" value="XLR_SYCP3_FAM9 DOMAIN-CONTAINING PROTEIN"/>
    <property type="match status" value="1"/>
</dbReference>
<dbReference type="GO" id="GO:0007286">
    <property type="term" value="P:spermatid development"/>
    <property type="evidence" value="ECO:0007669"/>
    <property type="project" value="TreeGrafter"/>
</dbReference>
<feature type="compositionally biased region" description="Basic residues" evidence="2">
    <location>
        <begin position="1"/>
        <end position="11"/>
    </location>
</feature>
<keyword evidence="3" id="KW-1133">Transmembrane helix</keyword>
<feature type="region of interest" description="Disordered" evidence="2">
    <location>
        <begin position="1"/>
        <end position="53"/>
    </location>
</feature>
<dbReference type="InterPro" id="IPR006888">
    <property type="entry name" value="XLR/SYCP3/FAM9_dom"/>
</dbReference>
<organism evidence="5 6">
    <name type="scientific">Ficedula albicollis</name>
    <name type="common">Collared flycatcher</name>
    <name type="synonym">Muscicapa albicollis</name>
    <dbReference type="NCBI Taxonomy" id="59894"/>
    <lineage>
        <taxon>Eukaryota</taxon>
        <taxon>Metazoa</taxon>
        <taxon>Chordata</taxon>
        <taxon>Craniata</taxon>
        <taxon>Vertebrata</taxon>
        <taxon>Euteleostomi</taxon>
        <taxon>Archelosauria</taxon>
        <taxon>Archosauria</taxon>
        <taxon>Dinosauria</taxon>
        <taxon>Saurischia</taxon>
        <taxon>Theropoda</taxon>
        <taxon>Coelurosauria</taxon>
        <taxon>Aves</taxon>
        <taxon>Neognathae</taxon>
        <taxon>Neoaves</taxon>
        <taxon>Telluraves</taxon>
        <taxon>Australaves</taxon>
        <taxon>Passeriformes</taxon>
        <taxon>Muscicapidae</taxon>
        <taxon>Ficedula</taxon>
    </lineage>
</organism>
<evidence type="ECO:0000259" key="4">
    <source>
        <dbReference type="Pfam" id="PF04803"/>
    </source>
</evidence>
<gene>
    <name evidence="5" type="primary">SYCP3</name>
</gene>
<proteinExistence type="inferred from homology"/>
<keyword evidence="3" id="KW-0812">Transmembrane</keyword>
<evidence type="ECO:0000313" key="6">
    <source>
        <dbReference type="Proteomes" id="UP000016665"/>
    </source>
</evidence>